<evidence type="ECO:0000313" key="3">
    <source>
        <dbReference type="Proteomes" id="UP000176204"/>
    </source>
</evidence>
<feature type="transmembrane region" description="Helical" evidence="1">
    <location>
        <begin position="79"/>
        <end position="103"/>
    </location>
</feature>
<dbReference type="EMBL" id="LT629973">
    <property type="protein sequence ID" value="SEH72966.1"/>
    <property type="molecule type" value="Genomic_DNA"/>
</dbReference>
<keyword evidence="1" id="KW-1133">Transmembrane helix</keyword>
<evidence type="ECO:0000313" key="2">
    <source>
        <dbReference type="EMBL" id="SEH72966.1"/>
    </source>
</evidence>
<organism evidence="2 3">
    <name type="scientific">Akkermansia glycaniphila</name>
    <dbReference type="NCBI Taxonomy" id="1679444"/>
    <lineage>
        <taxon>Bacteria</taxon>
        <taxon>Pseudomonadati</taxon>
        <taxon>Verrucomicrobiota</taxon>
        <taxon>Verrucomicrobiia</taxon>
        <taxon>Verrucomicrobiales</taxon>
        <taxon>Akkermansiaceae</taxon>
        <taxon>Akkermansia</taxon>
    </lineage>
</organism>
<dbReference type="Proteomes" id="UP000176204">
    <property type="component" value="Chromosome I"/>
</dbReference>
<feature type="transmembrane region" description="Helical" evidence="1">
    <location>
        <begin position="44"/>
        <end position="67"/>
    </location>
</feature>
<accession>A0A1C7PEQ4</accession>
<protein>
    <submittedName>
        <fullName evidence="2">Uncharacterized protein</fullName>
    </submittedName>
</protein>
<feature type="transmembrane region" description="Helical" evidence="1">
    <location>
        <begin position="6"/>
        <end position="23"/>
    </location>
</feature>
<proteinExistence type="predicted"/>
<keyword evidence="3" id="KW-1185">Reference proteome</keyword>
<dbReference type="AlphaFoldDB" id="A0A1C7PEQ4"/>
<sequence>MEVLFFVLFLLMTPFLVFRLIITDKEKGETAYAEKHGSGAEARLALASLFVGMCGFFLLGVYASFGFALAMPRCAFSDAYLWGGLLVCMAVSVLVGIGPLVVARGKGYRVDVREWLCLAIVVSAPYVVVLCAFDWR</sequence>
<dbReference type="RefSeq" id="WP_067772672.1">
    <property type="nucleotide sequence ID" value="NZ_LIGX01000002.1"/>
</dbReference>
<gene>
    <name evidence="2" type="ORF">PYTT_0287</name>
</gene>
<evidence type="ECO:0000256" key="1">
    <source>
        <dbReference type="SAM" id="Phobius"/>
    </source>
</evidence>
<keyword evidence="1" id="KW-0812">Transmembrane</keyword>
<name>A0A1C7PEQ4_9BACT</name>
<reference evidence="3" key="1">
    <citation type="submission" date="2016-09" db="EMBL/GenBank/DDBJ databases">
        <authorList>
            <person name="Koehorst J."/>
        </authorList>
    </citation>
    <scope>NUCLEOTIDE SEQUENCE [LARGE SCALE GENOMIC DNA]</scope>
</reference>
<dbReference type="KEGG" id="agl:PYTT_0287"/>
<feature type="transmembrane region" description="Helical" evidence="1">
    <location>
        <begin position="115"/>
        <end position="135"/>
    </location>
</feature>
<keyword evidence="1" id="KW-0472">Membrane</keyword>
<dbReference type="STRING" id="1679444.PYTT_0287"/>